<dbReference type="AlphaFoldDB" id="A0A6J7J983"/>
<dbReference type="SUPFAM" id="SSF102405">
    <property type="entry name" value="MCP/YpsA-like"/>
    <property type="match status" value="1"/>
</dbReference>
<dbReference type="InterPro" id="IPR057666">
    <property type="entry name" value="DrpA_SLOG"/>
</dbReference>
<reference evidence="3" key="1">
    <citation type="submission" date="2020-05" db="EMBL/GenBank/DDBJ databases">
        <authorList>
            <person name="Chiriac C."/>
            <person name="Salcher M."/>
            <person name="Ghai R."/>
            <person name="Kavagutti S V."/>
        </authorList>
    </citation>
    <scope>NUCLEOTIDE SEQUENCE</scope>
</reference>
<dbReference type="PANTHER" id="PTHR43022">
    <property type="entry name" value="PROTEIN SMF"/>
    <property type="match status" value="1"/>
</dbReference>
<feature type="domain" description="Smf/DprA SLOG" evidence="2">
    <location>
        <begin position="82"/>
        <end position="294"/>
    </location>
</feature>
<dbReference type="PANTHER" id="PTHR43022:SF1">
    <property type="entry name" value="PROTEIN SMF"/>
    <property type="match status" value="1"/>
</dbReference>
<name>A0A6J7J983_9ZZZZ</name>
<dbReference type="InterPro" id="IPR003488">
    <property type="entry name" value="DprA"/>
</dbReference>
<evidence type="ECO:0000259" key="2">
    <source>
        <dbReference type="Pfam" id="PF02481"/>
    </source>
</evidence>
<dbReference type="Pfam" id="PF02481">
    <property type="entry name" value="DNA_processg_A"/>
    <property type="match status" value="1"/>
</dbReference>
<sequence length="371" mass="38388">MRPLQDVCSDCARRSWTVARLAGHLEQCRGSGDVVREVLALDDRSLISALGGREMGAILSEWAAVRPTDLLADWSRAGTSAICRHAGTYPGGLLDLADLPAVLHLHGDPGRLRGLVGPQARTVAIVGARRASVEGRETAAALARGLSAAGVTVVSGMALGVDSAAHEGALAAGARTLTVLACGPSRPYPARRAALHAELSQRALVLSELPPGMAPWRWAFPARNRIIAGLAEMTVVVEAADRSGSLITADIALQLGRDVGAVPGSPAVWRSVGSNQLLRDGAVFVRSAEDVLDAVLGVGRTRAAAGGHVPPPPDLEPELVALLHAVELADGAVAGLAETPAAARATLAGLTELELLGLVEHRGGRYVRRRA</sequence>
<proteinExistence type="inferred from homology"/>
<evidence type="ECO:0000256" key="1">
    <source>
        <dbReference type="ARBA" id="ARBA00006525"/>
    </source>
</evidence>
<gene>
    <name evidence="3" type="ORF">UFOPK3674_01717</name>
</gene>
<comment type="similarity">
    <text evidence="1">Belongs to the DprA/Smf family.</text>
</comment>
<protein>
    <submittedName>
        <fullName evidence="3">Unannotated protein</fullName>
    </submittedName>
</protein>
<accession>A0A6J7J983</accession>
<organism evidence="3">
    <name type="scientific">freshwater metagenome</name>
    <dbReference type="NCBI Taxonomy" id="449393"/>
    <lineage>
        <taxon>unclassified sequences</taxon>
        <taxon>metagenomes</taxon>
        <taxon>ecological metagenomes</taxon>
    </lineage>
</organism>
<evidence type="ECO:0000313" key="3">
    <source>
        <dbReference type="EMBL" id="CAB4939411.1"/>
    </source>
</evidence>
<dbReference type="Gene3D" id="3.40.50.450">
    <property type="match status" value="1"/>
</dbReference>
<dbReference type="GO" id="GO:0009294">
    <property type="term" value="P:DNA-mediated transformation"/>
    <property type="evidence" value="ECO:0007669"/>
    <property type="project" value="InterPro"/>
</dbReference>
<dbReference type="NCBIfam" id="TIGR00732">
    <property type="entry name" value="dprA"/>
    <property type="match status" value="1"/>
</dbReference>
<dbReference type="EMBL" id="CAFBMX010000009">
    <property type="protein sequence ID" value="CAB4939411.1"/>
    <property type="molecule type" value="Genomic_DNA"/>
</dbReference>